<organism evidence="7 8">
    <name type="scientific">Celerinatantimonas yamalensis</name>
    <dbReference type="NCBI Taxonomy" id="559956"/>
    <lineage>
        <taxon>Bacteria</taxon>
        <taxon>Pseudomonadati</taxon>
        <taxon>Pseudomonadota</taxon>
        <taxon>Gammaproteobacteria</taxon>
        <taxon>Celerinatantimonadaceae</taxon>
        <taxon>Celerinatantimonas</taxon>
    </lineage>
</organism>
<dbReference type="EC" id="1.13.-.-" evidence="7"/>
<keyword evidence="4" id="KW-0862">Zinc</keyword>
<feature type="domain" description="Extradiol ring-cleavage dioxygenase class III enzyme subunit B" evidence="6">
    <location>
        <begin position="7"/>
        <end position="263"/>
    </location>
</feature>
<evidence type="ECO:0000256" key="3">
    <source>
        <dbReference type="ARBA" id="ARBA00022723"/>
    </source>
</evidence>
<accession>A0ABW9G730</accession>
<comment type="caution">
    <text evidence="7">The sequence shown here is derived from an EMBL/GenBank/DDBJ whole genome shotgun (WGS) entry which is preliminary data.</text>
</comment>
<protein>
    <submittedName>
        <fullName evidence="7">Class III extradiol ring-cleavage dioxygenase</fullName>
        <ecNumber evidence="7">1.13.-.-</ecNumber>
    </submittedName>
</protein>
<evidence type="ECO:0000256" key="1">
    <source>
        <dbReference type="ARBA" id="ARBA00001947"/>
    </source>
</evidence>
<dbReference type="PANTHER" id="PTHR30096:SF0">
    <property type="entry name" value="4,5-DOPA DIOXYGENASE EXTRADIOL-LIKE PROTEIN"/>
    <property type="match status" value="1"/>
</dbReference>
<dbReference type="InterPro" id="IPR004183">
    <property type="entry name" value="Xdiol_dOase_suB"/>
</dbReference>
<evidence type="ECO:0000313" key="7">
    <source>
        <dbReference type="EMBL" id="MFM2485471.1"/>
    </source>
</evidence>
<dbReference type="RefSeq" id="WP_408623707.1">
    <property type="nucleotide sequence ID" value="NZ_JBEQCT010000004.1"/>
</dbReference>
<dbReference type="Proteomes" id="UP001629953">
    <property type="component" value="Unassembled WGS sequence"/>
</dbReference>
<dbReference type="Gene3D" id="3.40.830.10">
    <property type="entry name" value="LigB-like"/>
    <property type="match status" value="1"/>
</dbReference>
<dbReference type="CDD" id="cd07363">
    <property type="entry name" value="45_DOPA_Dioxygenase"/>
    <property type="match status" value="1"/>
</dbReference>
<dbReference type="SUPFAM" id="SSF53213">
    <property type="entry name" value="LigB-like"/>
    <property type="match status" value="1"/>
</dbReference>
<evidence type="ECO:0000256" key="2">
    <source>
        <dbReference type="ARBA" id="ARBA00007581"/>
    </source>
</evidence>
<name>A0ABW9G730_9GAMM</name>
<dbReference type="EMBL" id="JBEQCT010000004">
    <property type="protein sequence ID" value="MFM2485471.1"/>
    <property type="molecule type" value="Genomic_DNA"/>
</dbReference>
<dbReference type="Pfam" id="PF02900">
    <property type="entry name" value="LigB"/>
    <property type="match status" value="1"/>
</dbReference>
<gene>
    <name evidence="7" type="ORF">ABUE30_10430</name>
</gene>
<dbReference type="InterPro" id="IPR014436">
    <property type="entry name" value="Extradiol_dOase_DODA"/>
</dbReference>
<dbReference type="PIRSF" id="PIRSF006157">
    <property type="entry name" value="Doxgns_DODA"/>
    <property type="match status" value="1"/>
</dbReference>
<keyword evidence="5 7" id="KW-0560">Oxidoreductase</keyword>
<keyword evidence="7" id="KW-0223">Dioxygenase</keyword>
<sequence>MPQLPTYFLSHGGGPWPWMQEFGTAYDELAQSLTQLSSDLTSRPQALLVVTAHWEEPSFSVSSAAFPSMIYDYYGFPDYTYQIQYPAPGDPQLAQSVVERLQSAGIEARTDSSRGFDHGTFTPLAVSFPKADIPVVQLSLNSNLDTALHYRAGQALQGLRDQGVLIIGSGLSYHNLRRFDKSAQEPSRQFDDWLYQTLALSESARYQALQHWQSAPSARIAHPREEHLMPLWVALGAASNAKAHCIYRQNDLFGGISASSYRFDG</sequence>
<reference evidence="7 8" key="1">
    <citation type="journal article" date="2013" name="Int. J. Syst. Evol. Microbiol.">
        <title>Celerinatantimonas yamalensis sp. nov., a cold-adapted diazotrophic bacterium from a cold permafrost brine.</title>
        <authorList>
            <person name="Shcherbakova V."/>
            <person name="Chuvilskaya N."/>
            <person name="Rivkina E."/>
            <person name="Demidov N."/>
            <person name="Uchaeva V."/>
            <person name="Suetin S."/>
            <person name="Suzina N."/>
            <person name="Gilichinsky D."/>
        </authorList>
    </citation>
    <scope>NUCLEOTIDE SEQUENCE [LARGE SCALE GENOMIC DNA]</scope>
    <source>
        <strain evidence="7 8">C7</strain>
    </source>
</reference>
<keyword evidence="8" id="KW-1185">Reference proteome</keyword>
<proteinExistence type="inferred from homology"/>
<dbReference type="GO" id="GO:0051213">
    <property type="term" value="F:dioxygenase activity"/>
    <property type="evidence" value="ECO:0007669"/>
    <property type="project" value="UniProtKB-KW"/>
</dbReference>
<evidence type="ECO:0000259" key="6">
    <source>
        <dbReference type="Pfam" id="PF02900"/>
    </source>
</evidence>
<evidence type="ECO:0000313" key="8">
    <source>
        <dbReference type="Proteomes" id="UP001629953"/>
    </source>
</evidence>
<evidence type="ECO:0000256" key="4">
    <source>
        <dbReference type="ARBA" id="ARBA00022833"/>
    </source>
</evidence>
<comment type="cofactor">
    <cofactor evidence="1">
        <name>Zn(2+)</name>
        <dbReference type="ChEBI" id="CHEBI:29105"/>
    </cofactor>
</comment>
<keyword evidence="3" id="KW-0479">Metal-binding</keyword>
<evidence type="ECO:0000256" key="5">
    <source>
        <dbReference type="ARBA" id="ARBA00023002"/>
    </source>
</evidence>
<comment type="similarity">
    <text evidence="2">Belongs to the DODA-type extradiol aromatic ring-opening dioxygenase family.</text>
</comment>
<dbReference type="PANTHER" id="PTHR30096">
    <property type="entry name" value="4,5-DOPA DIOXYGENASE EXTRADIOL-LIKE PROTEIN"/>
    <property type="match status" value="1"/>
</dbReference>